<evidence type="ECO:0000256" key="1">
    <source>
        <dbReference type="SAM" id="Coils"/>
    </source>
</evidence>
<feature type="coiled-coil region" evidence="1">
    <location>
        <begin position="177"/>
        <end position="204"/>
    </location>
</feature>
<name>A0A146KHE7_9EUKA</name>
<dbReference type="Pfam" id="PF04157">
    <property type="entry name" value="EAP30"/>
    <property type="match status" value="1"/>
</dbReference>
<sequence length="359" mass="41035">KTLVNQQDPRLPNVSASEPVLQRAQIDGLFEGSRLIFGNSSFIYLTFKGIYFQSGDNAQKLAKPLLQVPLQNVRLLFEDIRNYSESSVSLHRASMQILLNQDKLQSSMNDFQVTQQCPELTIQFSNTKFAKDFFNALQQQIKSKQFLQKQNISQQSEIQKNQLIYSASSQISSFQNLQDLKINAKQLAETANQMKLQLKVIKNKEQITECQELLEKIFGYEQEVHLTTQMKPTSFQQHLMQQFIEYLQLQKQNVLKINLLYGKFNRARGQLISPKDFLSILNVTGWKIEVIQGQKCLCKLNNGKTIKDEIADKVMGNKYLLAENIAKEMKITLGLASGILEDLMIQGVVAVYDAAEGRR</sequence>
<dbReference type="EMBL" id="GDID01000719">
    <property type="protein sequence ID" value="JAP95887.1"/>
    <property type="molecule type" value="Transcribed_RNA"/>
</dbReference>
<gene>
    <name evidence="2" type="ORF">TPC1_10967</name>
</gene>
<organism evidence="2">
    <name type="scientific">Trepomonas sp. PC1</name>
    <dbReference type="NCBI Taxonomy" id="1076344"/>
    <lineage>
        <taxon>Eukaryota</taxon>
        <taxon>Metamonada</taxon>
        <taxon>Diplomonadida</taxon>
        <taxon>Hexamitidae</taxon>
        <taxon>Hexamitinae</taxon>
        <taxon>Trepomonas</taxon>
    </lineage>
</organism>
<feature type="non-terminal residue" evidence="2">
    <location>
        <position position="359"/>
    </location>
</feature>
<dbReference type="AlphaFoldDB" id="A0A146KHE7"/>
<reference evidence="2" key="1">
    <citation type="submission" date="2015-07" db="EMBL/GenBank/DDBJ databases">
        <title>Adaptation to a free-living lifestyle via gene acquisitions in the diplomonad Trepomonas sp. PC1.</title>
        <authorList>
            <person name="Xu F."/>
            <person name="Jerlstrom-Hultqvist J."/>
            <person name="Kolisko M."/>
            <person name="Simpson A.G.B."/>
            <person name="Roger A.J."/>
            <person name="Svard S.G."/>
            <person name="Andersson J.O."/>
        </authorList>
    </citation>
    <scope>NUCLEOTIDE SEQUENCE</scope>
    <source>
        <strain evidence="2">PC1</strain>
    </source>
</reference>
<dbReference type="InterPro" id="IPR040608">
    <property type="entry name" value="Snf8/Vps36"/>
</dbReference>
<accession>A0A146KHE7</accession>
<protein>
    <submittedName>
        <fullName evidence="2">EAP30/Vps36 domain-containing protein</fullName>
    </submittedName>
</protein>
<proteinExistence type="predicted"/>
<feature type="non-terminal residue" evidence="2">
    <location>
        <position position="1"/>
    </location>
</feature>
<evidence type="ECO:0000313" key="2">
    <source>
        <dbReference type="EMBL" id="JAP95887.1"/>
    </source>
</evidence>
<keyword evidence="1" id="KW-0175">Coiled coil</keyword>